<feature type="compositionally biased region" description="Acidic residues" evidence="1">
    <location>
        <begin position="397"/>
        <end position="406"/>
    </location>
</feature>
<dbReference type="Pfam" id="PF00651">
    <property type="entry name" value="BTB"/>
    <property type="match status" value="1"/>
</dbReference>
<dbReference type="SUPFAM" id="SSF54695">
    <property type="entry name" value="POZ domain"/>
    <property type="match status" value="1"/>
</dbReference>
<sequence length="446" mass="51035">MSVVNQLSMPSARMDSKSRKPIFQRLYDSKEYDDLTFIVSRKEVFANETIVKMRSSVLKARIENPERIPNGRILLDDQNLDDFKQFLKFLYLNDCEITSRNFVGLIRIRNSKVSGKKYDVPSLSKKCMTFFEANIGKWSVQSFVEETVKHPALIEFFQKCLSLGPSAIEFISFSKVDMFGIIWYICPINFVQHILKFDRSVDAEEVLFEKVYDWAKAYCFRASGRGVTVSIKEAMKDLIPYIHFENLKKYTLATVVRSNNLLSTDELLKLFVKFVTDKMDGKNEIMYESDDEVTANESENENDVSEAEKEVAIDKSVKDVVTKESDTKNDISESDEKVDINESVKKVAINESEKEGDISVLDGKNGFYESNEKVDVVKSDKDVYTDELVKEAAMNVSDDELDESEKDVDNKEPNDESVTIKCEKEFDTSESDEKISLIDADEIGIV</sequence>
<evidence type="ECO:0000259" key="2">
    <source>
        <dbReference type="PROSITE" id="PS50097"/>
    </source>
</evidence>
<evidence type="ECO:0000256" key="1">
    <source>
        <dbReference type="SAM" id="MobiDB-lite"/>
    </source>
</evidence>
<feature type="region of interest" description="Disordered" evidence="1">
    <location>
        <begin position="394"/>
        <end position="418"/>
    </location>
</feature>
<dbReference type="InterPro" id="IPR011333">
    <property type="entry name" value="SKP1/BTB/POZ_sf"/>
</dbReference>
<feature type="domain" description="BTB" evidence="2">
    <location>
        <begin position="33"/>
        <end position="99"/>
    </location>
</feature>
<dbReference type="Gene3D" id="3.30.710.10">
    <property type="entry name" value="Potassium Channel Kv1.1, Chain A"/>
    <property type="match status" value="1"/>
</dbReference>
<proteinExistence type="predicted"/>
<dbReference type="PANTHER" id="PTHR45774">
    <property type="entry name" value="BTB/POZ DOMAIN-CONTAINING"/>
    <property type="match status" value="1"/>
</dbReference>
<protein>
    <submittedName>
        <fullName evidence="4">BTB domain-containing protein</fullName>
    </submittedName>
</protein>
<dbReference type="WBParaSite" id="PDA_v2.g20470.t1">
    <property type="protein sequence ID" value="PDA_v2.g20470.t1"/>
    <property type="gene ID" value="PDA_v2.g20470"/>
</dbReference>
<evidence type="ECO:0000313" key="4">
    <source>
        <dbReference type="WBParaSite" id="PDA_v2.g20470.t1"/>
    </source>
</evidence>
<evidence type="ECO:0000313" key="3">
    <source>
        <dbReference type="Proteomes" id="UP000887578"/>
    </source>
</evidence>
<name>A0A914PVV9_9BILA</name>
<accession>A0A914PVV9</accession>
<dbReference type="AlphaFoldDB" id="A0A914PVV9"/>
<dbReference type="SMART" id="SM00225">
    <property type="entry name" value="BTB"/>
    <property type="match status" value="1"/>
</dbReference>
<dbReference type="Proteomes" id="UP000887578">
    <property type="component" value="Unplaced"/>
</dbReference>
<organism evidence="3 4">
    <name type="scientific">Panagrolaimus davidi</name>
    <dbReference type="NCBI Taxonomy" id="227884"/>
    <lineage>
        <taxon>Eukaryota</taxon>
        <taxon>Metazoa</taxon>
        <taxon>Ecdysozoa</taxon>
        <taxon>Nematoda</taxon>
        <taxon>Chromadorea</taxon>
        <taxon>Rhabditida</taxon>
        <taxon>Tylenchina</taxon>
        <taxon>Panagrolaimomorpha</taxon>
        <taxon>Panagrolaimoidea</taxon>
        <taxon>Panagrolaimidae</taxon>
        <taxon>Panagrolaimus</taxon>
    </lineage>
</organism>
<dbReference type="PANTHER" id="PTHR45774:SF3">
    <property type="entry name" value="BTB (POZ) DOMAIN-CONTAINING 2B-RELATED"/>
    <property type="match status" value="1"/>
</dbReference>
<dbReference type="PROSITE" id="PS50097">
    <property type="entry name" value="BTB"/>
    <property type="match status" value="1"/>
</dbReference>
<reference evidence="4" key="1">
    <citation type="submission" date="2022-11" db="UniProtKB">
        <authorList>
            <consortium name="WormBaseParasite"/>
        </authorList>
    </citation>
    <scope>IDENTIFICATION</scope>
</reference>
<dbReference type="InterPro" id="IPR000210">
    <property type="entry name" value="BTB/POZ_dom"/>
</dbReference>
<keyword evidence="3" id="KW-1185">Reference proteome</keyword>